<proteinExistence type="predicted"/>
<evidence type="ECO:0000256" key="1">
    <source>
        <dbReference type="SAM" id="SignalP"/>
    </source>
</evidence>
<feature type="chain" id="PRO_5045661226" evidence="1">
    <location>
        <begin position="29"/>
        <end position="384"/>
    </location>
</feature>
<gene>
    <name evidence="2" type="ORF">NDK47_06220</name>
</gene>
<dbReference type="EMBL" id="CP098755">
    <property type="protein sequence ID" value="USG66889.1"/>
    <property type="molecule type" value="Genomic_DNA"/>
</dbReference>
<evidence type="ECO:0000313" key="3">
    <source>
        <dbReference type="Proteomes" id="UP001056500"/>
    </source>
</evidence>
<organism evidence="2 3">
    <name type="scientific">Brevibacillus ruminantium</name>
    <dbReference type="NCBI Taxonomy" id="2950604"/>
    <lineage>
        <taxon>Bacteria</taxon>
        <taxon>Bacillati</taxon>
        <taxon>Bacillota</taxon>
        <taxon>Bacilli</taxon>
        <taxon>Bacillales</taxon>
        <taxon>Paenibacillaceae</taxon>
        <taxon>Brevibacillus</taxon>
    </lineage>
</organism>
<dbReference type="Gene3D" id="1.10.10.1530">
    <property type="match status" value="2"/>
</dbReference>
<feature type="signal peptide" evidence="1">
    <location>
        <begin position="1"/>
        <end position="28"/>
    </location>
</feature>
<name>A0ABY4WNA6_9BACL</name>
<protein>
    <submittedName>
        <fullName evidence="2">Uncharacterized protein</fullName>
    </submittedName>
</protein>
<accession>A0ABY4WNA6</accession>
<evidence type="ECO:0000313" key="2">
    <source>
        <dbReference type="EMBL" id="USG66889.1"/>
    </source>
</evidence>
<dbReference type="Proteomes" id="UP001056500">
    <property type="component" value="Chromosome"/>
</dbReference>
<reference evidence="2" key="1">
    <citation type="submission" date="2022-06" db="EMBL/GenBank/DDBJ databases">
        <title>Genome sequencing of Brevibacillus sp. BB3-R1.</title>
        <authorList>
            <person name="Heo J."/>
            <person name="Lee D."/>
            <person name="Won M."/>
            <person name="Han B.-H."/>
            <person name="Hong S.-B."/>
            <person name="Kwon S.-W."/>
        </authorList>
    </citation>
    <scope>NUCLEOTIDE SEQUENCE</scope>
    <source>
        <strain evidence="2">BB3-R1</strain>
    </source>
</reference>
<keyword evidence="1" id="KW-0732">Signal</keyword>
<sequence>MFSKAKMGLMMGALATVLSVGTVSGVYAATNDQGSTEQAAKQDGKQKVKLGWFHFKGEGKDGEGKFTDVKFAEGKFGEGKVKVLFKGKGPGNNEELLKLLNLSADELKEALKADKSLAEVAKEQGVSTEDVVNLLVKQQKEQLAEAVKAGKLTQEQADKVSENAAEHVQKMVESKHEGREKGAHGFFLTKGTELLDLLKLDEAGLQAQLKEGKSLADIAKAQGVSTEDVVSLIVKQQENQLAEAVKAGKLTQEQADKMSENAKERVQKMVESTHEGREKGPRLVFSQGKNTELLDLLKLDAEQLATEMKAGKSLADIAEAQGVDVEDVIALLTKQREDQLAEAVKAGKIPQEKADKLKADLEGAVKKQVEHKWSGDAKKVVVEE</sequence>
<keyword evidence="3" id="KW-1185">Reference proteome</keyword>
<dbReference type="RefSeq" id="WP_251873994.1">
    <property type="nucleotide sequence ID" value="NZ_CP098755.1"/>
</dbReference>